<evidence type="ECO:0000256" key="4">
    <source>
        <dbReference type="ARBA" id="ARBA00022475"/>
    </source>
</evidence>
<dbReference type="KEGG" id="avc:NCTC10951_02234"/>
<evidence type="ECO:0000256" key="2">
    <source>
        <dbReference type="ARBA" id="ARBA00010992"/>
    </source>
</evidence>
<evidence type="ECO:0000259" key="12">
    <source>
        <dbReference type="PROSITE" id="PS50850"/>
    </source>
</evidence>
<dbReference type="PANTHER" id="PTHR48020:SF12">
    <property type="entry name" value="PROTON MYO-INOSITOL COTRANSPORTER"/>
    <property type="match status" value="1"/>
</dbReference>
<dbReference type="PANTHER" id="PTHR48020">
    <property type="entry name" value="PROTON MYO-INOSITOL COTRANSPORTER"/>
    <property type="match status" value="1"/>
</dbReference>
<evidence type="ECO:0000256" key="6">
    <source>
        <dbReference type="ARBA" id="ARBA00022692"/>
    </source>
</evidence>
<sequence length="495" mass="52589">MAEPSPSSQSSSSQPPTTSSPASTNSDDPVSTVSRINARIIGICVAAALGGFLFGFDTAVINGAVDALSDQFALSDALKGFSVSSALIGCTVGAWFAGPVSNRLGRVPVMLIAAVMFLASALGSGLAFGVIDFIVWRLVGGLGVGAASVIAPAYIAEVSPASVRGRLGSLQQLAIVIGIFSSLLADAWFSGQAGGAAKELWLGMEAWRWMFIAEGLPALIYGLFAFRLPESPRFLVARGDYDKASQVLYDFTGIVNVNLKIEEIRSTIDSEKRESLSDLRGSALGLKPIVWVGILLSVFQQFVGINVIFYYSTTLWRTVGFEESDALTITVITSVTNIVVTIVAILLVDKVGRRPMLLAGSLFMTISLGLMALAFCFANVSGGEVTLEAPWSPIALVAANLFVVAFGATWGPLVWVLLGEMFPNRIRAGALAVAAAAQWVANFFISTTFPTFSSISLTFAYGFYAVFALLSLLFVFFRVPETKGKELEEMEELVV</sequence>
<feature type="transmembrane region" description="Helical" evidence="11">
    <location>
        <begin position="134"/>
        <end position="155"/>
    </location>
</feature>
<keyword evidence="5" id="KW-0762">Sugar transport</keyword>
<feature type="transmembrane region" description="Helical" evidence="11">
    <location>
        <begin position="455"/>
        <end position="477"/>
    </location>
</feature>
<evidence type="ECO:0000256" key="3">
    <source>
        <dbReference type="ARBA" id="ARBA00022448"/>
    </source>
</evidence>
<gene>
    <name evidence="13" type="primary">xylE_3</name>
    <name evidence="13" type="ORF">NCTC10951_02234</name>
</gene>
<feature type="transmembrane region" description="Helical" evidence="11">
    <location>
        <begin position="326"/>
        <end position="348"/>
    </location>
</feature>
<dbReference type="SUPFAM" id="SSF103473">
    <property type="entry name" value="MFS general substrate transporter"/>
    <property type="match status" value="1"/>
</dbReference>
<feature type="region of interest" description="Disordered" evidence="10">
    <location>
        <begin position="1"/>
        <end position="30"/>
    </location>
</feature>
<evidence type="ECO:0000313" key="14">
    <source>
        <dbReference type="Proteomes" id="UP000268658"/>
    </source>
</evidence>
<name>A0A3S4Z9Q5_ACTVI</name>
<dbReference type="Pfam" id="PF00083">
    <property type="entry name" value="Sugar_tr"/>
    <property type="match status" value="1"/>
</dbReference>
<evidence type="ECO:0000256" key="7">
    <source>
        <dbReference type="ARBA" id="ARBA00022989"/>
    </source>
</evidence>
<dbReference type="Proteomes" id="UP000268658">
    <property type="component" value="Chromosome"/>
</dbReference>
<feature type="transmembrane region" description="Helical" evidence="11">
    <location>
        <begin position="360"/>
        <end position="382"/>
    </location>
</feature>
<organism evidence="13 14">
    <name type="scientific">Actinomyces viscosus</name>
    <dbReference type="NCBI Taxonomy" id="1656"/>
    <lineage>
        <taxon>Bacteria</taxon>
        <taxon>Bacillati</taxon>
        <taxon>Actinomycetota</taxon>
        <taxon>Actinomycetes</taxon>
        <taxon>Actinomycetales</taxon>
        <taxon>Actinomycetaceae</taxon>
        <taxon>Actinomyces</taxon>
    </lineage>
</organism>
<feature type="transmembrane region" description="Helical" evidence="11">
    <location>
        <begin position="289"/>
        <end position="311"/>
    </location>
</feature>
<comment type="similarity">
    <text evidence="2 9">Belongs to the major facilitator superfamily. Sugar transporter (TC 2.A.1.1) family.</text>
</comment>
<feature type="transmembrane region" description="Helical" evidence="11">
    <location>
        <begin position="430"/>
        <end position="449"/>
    </location>
</feature>
<dbReference type="AlphaFoldDB" id="A0A3S4Z9Q5"/>
<evidence type="ECO:0000313" key="13">
    <source>
        <dbReference type="EMBL" id="VEI17516.1"/>
    </source>
</evidence>
<dbReference type="FunFam" id="1.20.1250.20:FF:000122">
    <property type="entry name" value="D-xylose transporter XylE"/>
    <property type="match status" value="1"/>
</dbReference>
<dbReference type="PRINTS" id="PR00171">
    <property type="entry name" value="SUGRTRNSPORT"/>
</dbReference>
<protein>
    <submittedName>
        <fullName evidence="13">D-xylose transporter</fullName>
    </submittedName>
</protein>
<accession>A0A3S4Z9Q5</accession>
<dbReference type="PROSITE" id="PS50850">
    <property type="entry name" value="MFS"/>
    <property type="match status" value="1"/>
</dbReference>
<feature type="transmembrane region" description="Helical" evidence="11">
    <location>
        <begin position="394"/>
        <end position="418"/>
    </location>
</feature>
<reference evidence="13 14" key="1">
    <citation type="submission" date="2018-12" db="EMBL/GenBank/DDBJ databases">
        <authorList>
            <consortium name="Pathogen Informatics"/>
        </authorList>
    </citation>
    <scope>NUCLEOTIDE SEQUENCE [LARGE SCALE GENOMIC DNA]</scope>
    <source>
        <strain evidence="13 14">NCTC10951</strain>
    </source>
</reference>
<feature type="domain" description="Major facilitator superfamily (MFS) profile" evidence="12">
    <location>
        <begin position="43"/>
        <end position="483"/>
    </location>
</feature>
<keyword evidence="6 11" id="KW-0812">Transmembrane</keyword>
<feature type="compositionally biased region" description="Low complexity" evidence="10">
    <location>
        <begin position="1"/>
        <end position="26"/>
    </location>
</feature>
<dbReference type="InterPro" id="IPR005829">
    <property type="entry name" value="Sugar_transporter_CS"/>
</dbReference>
<dbReference type="InterPro" id="IPR020846">
    <property type="entry name" value="MFS_dom"/>
</dbReference>
<dbReference type="InterPro" id="IPR036259">
    <property type="entry name" value="MFS_trans_sf"/>
</dbReference>
<dbReference type="GO" id="GO:0022857">
    <property type="term" value="F:transmembrane transporter activity"/>
    <property type="evidence" value="ECO:0007669"/>
    <property type="project" value="InterPro"/>
</dbReference>
<evidence type="ECO:0000256" key="5">
    <source>
        <dbReference type="ARBA" id="ARBA00022597"/>
    </source>
</evidence>
<dbReference type="Gene3D" id="1.20.1250.20">
    <property type="entry name" value="MFS general substrate transporter like domains"/>
    <property type="match status" value="2"/>
</dbReference>
<evidence type="ECO:0000256" key="10">
    <source>
        <dbReference type="SAM" id="MobiDB-lite"/>
    </source>
</evidence>
<feature type="transmembrane region" description="Helical" evidence="11">
    <location>
        <begin position="167"/>
        <end position="189"/>
    </location>
</feature>
<dbReference type="EMBL" id="LR134477">
    <property type="protein sequence ID" value="VEI17516.1"/>
    <property type="molecule type" value="Genomic_DNA"/>
</dbReference>
<keyword evidence="7 11" id="KW-1133">Transmembrane helix</keyword>
<feature type="transmembrane region" description="Helical" evidence="11">
    <location>
        <begin position="40"/>
        <end position="65"/>
    </location>
</feature>
<evidence type="ECO:0000256" key="1">
    <source>
        <dbReference type="ARBA" id="ARBA00004651"/>
    </source>
</evidence>
<feature type="transmembrane region" description="Helical" evidence="11">
    <location>
        <begin position="109"/>
        <end position="128"/>
    </location>
</feature>
<keyword evidence="3 9" id="KW-0813">Transport</keyword>
<dbReference type="InterPro" id="IPR050814">
    <property type="entry name" value="Myo-inositol_Transporter"/>
</dbReference>
<dbReference type="GO" id="GO:0005886">
    <property type="term" value="C:plasma membrane"/>
    <property type="evidence" value="ECO:0007669"/>
    <property type="project" value="UniProtKB-SubCell"/>
</dbReference>
<keyword evidence="8 11" id="KW-0472">Membrane</keyword>
<dbReference type="InterPro" id="IPR005828">
    <property type="entry name" value="MFS_sugar_transport-like"/>
</dbReference>
<dbReference type="RefSeq" id="WP_126414618.1">
    <property type="nucleotide sequence ID" value="NZ_JASPER010000094.1"/>
</dbReference>
<evidence type="ECO:0000256" key="9">
    <source>
        <dbReference type="RuleBase" id="RU003346"/>
    </source>
</evidence>
<feature type="transmembrane region" description="Helical" evidence="11">
    <location>
        <begin position="209"/>
        <end position="228"/>
    </location>
</feature>
<dbReference type="PROSITE" id="PS00216">
    <property type="entry name" value="SUGAR_TRANSPORT_1"/>
    <property type="match status" value="1"/>
</dbReference>
<keyword evidence="4" id="KW-1003">Cell membrane</keyword>
<dbReference type="OrthoDB" id="9787026at2"/>
<dbReference type="InterPro" id="IPR003663">
    <property type="entry name" value="Sugar/inositol_transpt"/>
</dbReference>
<dbReference type="NCBIfam" id="TIGR00879">
    <property type="entry name" value="SP"/>
    <property type="match status" value="1"/>
</dbReference>
<evidence type="ECO:0000256" key="11">
    <source>
        <dbReference type="SAM" id="Phobius"/>
    </source>
</evidence>
<evidence type="ECO:0000256" key="8">
    <source>
        <dbReference type="ARBA" id="ARBA00023136"/>
    </source>
</evidence>
<proteinExistence type="inferred from homology"/>
<dbReference type="PROSITE" id="PS00217">
    <property type="entry name" value="SUGAR_TRANSPORT_2"/>
    <property type="match status" value="1"/>
</dbReference>
<comment type="subcellular location">
    <subcellularLocation>
        <location evidence="1">Cell membrane</location>
        <topology evidence="1">Multi-pass membrane protein</topology>
    </subcellularLocation>
</comment>
<feature type="transmembrane region" description="Helical" evidence="11">
    <location>
        <begin position="77"/>
        <end position="97"/>
    </location>
</feature>